<keyword evidence="7" id="KW-1185">Reference proteome</keyword>
<evidence type="ECO:0000256" key="2">
    <source>
        <dbReference type="ARBA" id="ARBA00023125"/>
    </source>
</evidence>
<dbReference type="PANTHER" id="PTHR47506">
    <property type="entry name" value="TRANSCRIPTIONAL REGULATORY PROTEIN"/>
    <property type="match status" value="1"/>
</dbReference>
<dbReference type="InterPro" id="IPR001647">
    <property type="entry name" value="HTH_TetR"/>
</dbReference>
<dbReference type="SUPFAM" id="SSF46689">
    <property type="entry name" value="Homeodomain-like"/>
    <property type="match status" value="1"/>
</dbReference>
<keyword evidence="3" id="KW-0804">Transcription</keyword>
<dbReference type="Gene3D" id="1.10.357.10">
    <property type="entry name" value="Tetracycline Repressor, domain 2"/>
    <property type="match status" value="1"/>
</dbReference>
<dbReference type="Pfam" id="PF00440">
    <property type="entry name" value="TetR_N"/>
    <property type="match status" value="1"/>
</dbReference>
<dbReference type="InterPro" id="IPR023772">
    <property type="entry name" value="DNA-bd_HTH_TetR-type_CS"/>
</dbReference>
<accession>A0ABW6PRB6</accession>
<dbReference type="PANTHER" id="PTHR47506:SF1">
    <property type="entry name" value="HTH-TYPE TRANSCRIPTIONAL REGULATOR YJDC"/>
    <property type="match status" value="1"/>
</dbReference>
<keyword evidence="1" id="KW-0805">Transcription regulation</keyword>
<dbReference type="InterPro" id="IPR036271">
    <property type="entry name" value="Tet_transcr_reg_TetR-rel_C_sf"/>
</dbReference>
<protein>
    <submittedName>
        <fullName evidence="6">TetR/AcrR family transcriptional regulator</fullName>
    </submittedName>
</protein>
<evidence type="ECO:0000259" key="5">
    <source>
        <dbReference type="PROSITE" id="PS50977"/>
    </source>
</evidence>
<evidence type="ECO:0000313" key="7">
    <source>
        <dbReference type="Proteomes" id="UP001601444"/>
    </source>
</evidence>
<sequence>MTTAAATASPSTRGSAAARRWRRESVLDAAREAFVVHGYHGVSMEQVGVRAGISKPVLYSHFSGKLALYLAVLQQYLDAMVAGLREALAVADDRAAVRGAIAVFFDIVDGDGTGAQDLVFSSAVPSEPCIEWRVKQSMAVCATLIGKRLCADRAEPARARMVAFGVVGAARLASRQWRDAGRPIPKADAVDTATALCWTGLSGVDRVAGEAGTCVA</sequence>
<evidence type="ECO:0000256" key="3">
    <source>
        <dbReference type="ARBA" id="ARBA00023163"/>
    </source>
</evidence>
<evidence type="ECO:0000313" key="6">
    <source>
        <dbReference type="EMBL" id="MFF0544953.1"/>
    </source>
</evidence>
<gene>
    <name evidence="6" type="ORF">ACFYTF_19160</name>
</gene>
<keyword evidence="2 4" id="KW-0238">DNA-binding</keyword>
<organism evidence="6 7">
    <name type="scientific">Nocardia thailandica</name>
    <dbReference type="NCBI Taxonomy" id="257275"/>
    <lineage>
        <taxon>Bacteria</taxon>
        <taxon>Bacillati</taxon>
        <taxon>Actinomycetota</taxon>
        <taxon>Actinomycetes</taxon>
        <taxon>Mycobacteriales</taxon>
        <taxon>Nocardiaceae</taxon>
        <taxon>Nocardia</taxon>
    </lineage>
</organism>
<dbReference type="InterPro" id="IPR009057">
    <property type="entry name" value="Homeodomain-like_sf"/>
</dbReference>
<dbReference type="PROSITE" id="PS01081">
    <property type="entry name" value="HTH_TETR_1"/>
    <property type="match status" value="1"/>
</dbReference>
<feature type="DNA-binding region" description="H-T-H motif" evidence="4">
    <location>
        <begin position="43"/>
        <end position="62"/>
    </location>
</feature>
<dbReference type="EMBL" id="JBIAMX010000011">
    <property type="protein sequence ID" value="MFF0544953.1"/>
    <property type="molecule type" value="Genomic_DNA"/>
</dbReference>
<name>A0ABW6PRB6_9NOCA</name>
<reference evidence="6 7" key="1">
    <citation type="submission" date="2024-10" db="EMBL/GenBank/DDBJ databases">
        <title>The Natural Products Discovery Center: Release of the First 8490 Sequenced Strains for Exploring Actinobacteria Biosynthetic Diversity.</title>
        <authorList>
            <person name="Kalkreuter E."/>
            <person name="Kautsar S.A."/>
            <person name="Yang D."/>
            <person name="Bader C.D."/>
            <person name="Teijaro C.N."/>
            <person name="Fluegel L."/>
            <person name="Davis C.M."/>
            <person name="Simpson J.R."/>
            <person name="Lauterbach L."/>
            <person name="Steele A.D."/>
            <person name="Gui C."/>
            <person name="Meng S."/>
            <person name="Li G."/>
            <person name="Viehrig K."/>
            <person name="Ye F."/>
            <person name="Su P."/>
            <person name="Kiefer A.F."/>
            <person name="Nichols A."/>
            <person name="Cepeda A.J."/>
            <person name="Yan W."/>
            <person name="Fan B."/>
            <person name="Jiang Y."/>
            <person name="Adhikari A."/>
            <person name="Zheng C.-J."/>
            <person name="Schuster L."/>
            <person name="Cowan T.M."/>
            <person name="Smanski M.J."/>
            <person name="Chevrette M.G."/>
            <person name="De Carvalho L.P.S."/>
            <person name="Shen B."/>
        </authorList>
    </citation>
    <scope>NUCLEOTIDE SEQUENCE [LARGE SCALE GENOMIC DNA]</scope>
    <source>
        <strain evidence="6 7">NPDC004045</strain>
    </source>
</reference>
<proteinExistence type="predicted"/>
<evidence type="ECO:0000256" key="1">
    <source>
        <dbReference type="ARBA" id="ARBA00023015"/>
    </source>
</evidence>
<dbReference type="Proteomes" id="UP001601444">
    <property type="component" value="Unassembled WGS sequence"/>
</dbReference>
<dbReference type="PROSITE" id="PS50977">
    <property type="entry name" value="HTH_TETR_2"/>
    <property type="match status" value="1"/>
</dbReference>
<comment type="caution">
    <text evidence="6">The sequence shown here is derived from an EMBL/GenBank/DDBJ whole genome shotgun (WGS) entry which is preliminary data.</text>
</comment>
<evidence type="ECO:0000256" key="4">
    <source>
        <dbReference type="PROSITE-ProRule" id="PRU00335"/>
    </source>
</evidence>
<dbReference type="PRINTS" id="PR00455">
    <property type="entry name" value="HTHTETR"/>
</dbReference>
<dbReference type="RefSeq" id="WP_387701444.1">
    <property type="nucleotide sequence ID" value="NZ_JBIAMX010000011.1"/>
</dbReference>
<feature type="domain" description="HTH tetR-type" evidence="5">
    <location>
        <begin position="20"/>
        <end position="80"/>
    </location>
</feature>
<dbReference type="SUPFAM" id="SSF48498">
    <property type="entry name" value="Tetracyclin repressor-like, C-terminal domain"/>
    <property type="match status" value="1"/>
</dbReference>